<proteinExistence type="predicted"/>
<evidence type="ECO:0000313" key="2">
    <source>
        <dbReference type="Proteomes" id="UP000017836"/>
    </source>
</evidence>
<dbReference type="Proteomes" id="UP000017836">
    <property type="component" value="Unassembled WGS sequence"/>
</dbReference>
<reference evidence="2" key="1">
    <citation type="journal article" date="2013" name="Science">
        <title>The Amborella genome and the evolution of flowering plants.</title>
        <authorList>
            <consortium name="Amborella Genome Project"/>
        </authorList>
    </citation>
    <scope>NUCLEOTIDE SEQUENCE [LARGE SCALE GENOMIC DNA]</scope>
</reference>
<dbReference type="Gramene" id="ERN05062">
    <property type="protein sequence ID" value="ERN05062"/>
    <property type="gene ID" value="AMTR_s00053p00105210"/>
</dbReference>
<gene>
    <name evidence="1" type="ORF">AMTR_s00053p00105210</name>
</gene>
<keyword evidence="2" id="KW-1185">Reference proteome</keyword>
<dbReference type="AlphaFoldDB" id="W1P584"/>
<dbReference type="HOGENOM" id="CLU_2743419_0_0_1"/>
<sequence>MVQLKNEFNRTARFLNAVELKPRHLVVGDPDESMQQERFRVVTHPGTSVAQSYDVLRGIEFGTTVHVIVRL</sequence>
<organism evidence="1 2">
    <name type="scientific">Amborella trichopoda</name>
    <dbReference type="NCBI Taxonomy" id="13333"/>
    <lineage>
        <taxon>Eukaryota</taxon>
        <taxon>Viridiplantae</taxon>
        <taxon>Streptophyta</taxon>
        <taxon>Embryophyta</taxon>
        <taxon>Tracheophyta</taxon>
        <taxon>Spermatophyta</taxon>
        <taxon>Magnoliopsida</taxon>
        <taxon>Amborellales</taxon>
        <taxon>Amborellaceae</taxon>
        <taxon>Amborella</taxon>
    </lineage>
</organism>
<accession>W1P584</accession>
<name>W1P584_AMBTC</name>
<evidence type="ECO:0000313" key="1">
    <source>
        <dbReference type="EMBL" id="ERN05062.1"/>
    </source>
</evidence>
<protein>
    <submittedName>
        <fullName evidence="1">Uncharacterized protein</fullName>
    </submittedName>
</protein>
<dbReference type="EMBL" id="KI394012">
    <property type="protein sequence ID" value="ERN05062.1"/>
    <property type="molecule type" value="Genomic_DNA"/>
</dbReference>